<dbReference type="InterPro" id="IPR039569">
    <property type="entry name" value="FAS1-like_DH_region"/>
</dbReference>
<proteinExistence type="predicted"/>
<dbReference type="SUPFAM" id="SSF54637">
    <property type="entry name" value="Thioesterase/thiol ester dehydrase-isomerase"/>
    <property type="match status" value="2"/>
</dbReference>
<dbReference type="Pfam" id="PF13452">
    <property type="entry name" value="FAS1_DH_region"/>
    <property type="match status" value="1"/>
</dbReference>
<evidence type="ECO:0000313" key="3">
    <source>
        <dbReference type="Proteomes" id="UP001596042"/>
    </source>
</evidence>
<accession>A0ABV9H691</accession>
<feature type="domain" description="FAS1-like dehydratase" evidence="1">
    <location>
        <begin position="50"/>
        <end position="165"/>
    </location>
</feature>
<dbReference type="EMBL" id="JBHSEL010000110">
    <property type="protein sequence ID" value="MFC4625747.1"/>
    <property type="molecule type" value="Genomic_DNA"/>
</dbReference>
<evidence type="ECO:0000313" key="2">
    <source>
        <dbReference type="EMBL" id="MFC4625747.1"/>
    </source>
</evidence>
<name>A0ABV9H691_9HYPH</name>
<dbReference type="InterPro" id="IPR029069">
    <property type="entry name" value="HotDog_dom_sf"/>
</dbReference>
<keyword evidence="3" id="KW-1185">Reference proteome</keyword>
<protein>
    <submittedName>
        <fullName evidence="2">MaoC family dehydratase N-terminal domain-containing protein</fullName>
    </submittedName>
</protein>
<evidence type="ECO:0000259" key="1">
    <source>
        <dbReference type="Pfam" id="PF13452"/>
    </source>
</evidence>
<dbReference type="Gene3D" id="3.10.129.10">
    <property type="entry name" value="Hotdog Thioesterase"/>
    <property type="match status" value="2"/>
</dbReference>
<organism evidence="2 3">
    <name type="scientific">Daeguia caeni</name>
    <dbReference type="NCBI Taxonomy" id="439612"/>
    <lineage>
        <taxon>Bacteria</taxon>
        <taxon>Pseudomonadati</taxon>
        <taxon>Pseudomonadota</taxon>
        <taxon>Alphaproteobacteria</taxon>
        <taxon>Hyphomicrobiales</taxon>
        <taxon>Brucellaceae</taxon>
        <taxon>Daeguia</taxon>
    </lineage>
</organism>
<sequence length="406" mass="45387">MSTLELEKKQVVEVGGAPAEGKITDEAIAAARNMIGLQLRPEGPYLQDATTDTLRNWCNGIGDLNPLYRELEYGRNSRYGSQIGHPMFPMAFGWVGRTRWGLPGVHGFYAGNDWELFRHVRPGDRISAIERVVGVEEKESKFSGRLVLQYVEASYFNQHGQLVARALGTCTRHERKAAREAGKYKDIKPYEYTADEFAQIDAAIMNETKNIRGSNVRYFEDVNVGDKLDEIVRGPLSLMDTMGFLVGCGRGHTHGVVFNAAMKHPGHFFRNPEAGGGIEYTGIGHHRESTAKEVGVPGVYDYGPQRSSWMATLVTNWMGDAGFLKRIRTEMRRFNTMGDCTWCRGTVTRKYIKDGHALVDIEIRGENQRGEVTTPGIATVILPSRDPNIRVHIDGSNLDLELPIVR</sequence>
<comment type="caution">
    <text evidence="2">The sequence shown here is derived from an EMBL/GenBank/DDBJ whole genome shotgun (WGS) entry which is preliminary data.</text>
</comment>
<dbReference type="CDD" id="cd03441">
    <property type="entry name" value="R_hydratase_like"/>
    <property type="match status" value="1"/>
</dbReference>
<gene>
    <name evidence="2" type="ORF">ACFO1V_11075</name>
</gene>
<dbReference type="RefSeq" id="WP_374833956.1">
    <property type="nucleotide sequence ID" value="NZ_JBHEEZ010000036.1"/>
</dbReference>
<dbReference type="Proteomes" id="UP001596042">
    <property type="component" value="Unassembled WGS sequence"/>
</dbReference>
<reference evidence="3" key="1">
    <citation type="journal article" date="2019" name="Int. J. Syst. Evol. Microbiol.">
        <title>The Global Catalogue of Microorganisms (GCM) 10K type strain sequencing project: providing services to taxonomists for standard genome sequencing and annotation.</title>
        <authorList>
            <consortium name="The Broad Institute Genomics Platform"/>
            <consortium name="The Broad Institute Genome Sequencing Center for Infectious Disease"/>
            <person name="Wu L."/>
            <person name="Ma J."/>
        </authorList>
    </citation>
    <scope>NUCLEOTIDE SEQUENCE [LARGE SCALE GENOMIC DNA]</scope>
    <source>
        <strain evidence="3">CGMCC 1.15731</strain>
    </source>
</reference>